<feature type="domain" description="Endonuclease/exonuclease/phosphatase" evidence="2">
    <location>
        <begin position="27"/>
        <end position="269"/>
    </location>
</feature>
<dbReference type="InterPro" id="IPR005135">
    <property type="entry name" value="Endo/exonuclease/phosphatase"/>
</dbReference>
<dbReference type="EMBL" id="UGYW01000001">
    <property type="protein sequence ID" value="SUI98118.1"/>
    <property type="molecule type" value="Genomic_DNA"/>
</dbReference>
<sequence length="279" mass="31658">MRKTIIATVLVALVSTMTYAQQFRIATYNIRQKNTHDIGNMWDERKEALTNLIKFHQFEIFGTQEGFNDQLVDMERLLPGFKYIGVGRDDGAEKGEYSAIFYDTKRFEVSKSGTFWLSATDISKPNKGWDAALPRICTWGIFKDKKTKKQFILMNTHFDHVGVTARKESAKLMMAKAKEFAGNLPLIITGDFNVSETDEAYFTLANSGIVADSYSKIDSRYAPSSTFNGFGKSIKPAERIDHIFITPQFSVKKYGILTDTYVGKYPSDHFPVMVDLVQN</sequence>
<dbReference type="InterPro" id="IPR036691">
    <property type="entry name" value="Endo/exonu/phosph_ase_sf"/>
</dbReference>
<dbReference type="Gene3D" id="3.60.10.10">
    <property type="entry name" value="Endonuclease/exonuclease/phosphatase"/>
    <property type="match status" value="1"/>
</dbReference>
<keyword evidence="1" id="KW-0732">Signal</keyword>
<gene>
    <name evidence="3" type="ORF">NCTC11388_00527</name>
</gene>
<dbReference type="PANTHER" id="PTHR12121:SF36">
    <property type="entry name" value="ENDONUCLEASE_EXONUCLEASE_PHOSPHATASE DOMAIN-CONTAINING PROTEIN"/>
    <property type="match status" value="1"/>
</dbReference>
<evidence type="ECO:0000259" key="2">
    <source>
        <dbReference type="Pfam" id="PF03372"/>
    </source>
</evidence>
<dbReference type="Pfam" id="PF03372">
    <property type="entry name" value="Exo_endo_phos"/>
    <property type="match status" value="1"/>
</dbReference>
<proteinExistence type="predicted"/>
<protein>
    <submittedName>
        <fullName evidence="3">Uncharacterized protein conserved in bacteria</fullName>
    </submittedName>
</protein>
<feature type="signal peptide" evidence="1">
    <location>
        <begin position="1"/>
        <end position="20"/>
    </location>
</feature>
<feature type="chain" id="PRO_5016946718" evidence="1">
    <location>
        <begin position="21"/>
        <end position="279"/>
    </location>
</feature>
<dbReference type="PANTHER" id="PTHR12121">
    <property type="entry name" value="CARBON CATABOLITE REPRESSOR PROTEIN 4"/>
    <property type="match status" value="1"/>
</dbReference>
<dbReference type="GO" id="GO:0000175">
    <property type="term" value="F:3'-5'-RNA exonuclease activity"/>
    <property type="evidence" value="ECO:0007669"/>
    <property type="project" value="TreeGrafter"/>
</dbReference>
<dbReference type="CDD" id="cd09083">
    <property type="entry name" value="EEP-1"/>
    <property type="match status" value="1"/>
</dbReference>
<dbReference type="Proteomes" id="UP000254893">
    <property type="component" value="Unassembled WGS sequence"/>
</dbReference>
<dbReference type="AlphaFoldDB" id="A0A380BAF4"/>
<name>A0A380BAF4_SPHSI</name>
<dbReference type="RefSeq" id="WP_115168971.1">
    <property type="nucleotide sequence ID" value="NZ_UGYW01000001.1"/>
</dbReference>
<organism evidence="3 4">
    <name type="scientific">Sphingobacterium spiritivorum</name>
    <name type="common">Flavobacterium spiritivorum</name>
    <dbReference type="NCBI Taxonomy" id="258"/>
    <lineage>
        <taxon>Bacteria</taxon>
        <taxon>Pseudomonadati</taxon>
        <taxon>Bacteroidota</taxon>
        <taxon>Sphingobacteriia</taxon>
        <taxon>Sphingobacteriales</taxon>
        <taxon>Sphingobacteriaceae</taxon>
        <taxon>Sphingobacterium</taxon>
    </lineage>
</organism>
<evidence type="ECO:0000256" key="1">
    <source>
        <dbReference type="SAM" id="SignalP"/>
    </source>
</evidence>
<evidence type="ECO:0000313" key="4">
    <source>
        <dbReference type="Proteomes" id="UP000254893"/>
    </source>
</evidence>
<accession>A0A380BAF4</accession>
<evidence type="ECO:0000313" key="3">
    <source>
        <dbReference type="EMBL" id="SUI98118.1"/>
    </source>
</evidence>
<reference evidence="3 4" key="1">
    <citation type="submission" date="2018-06" db="EMBL/GenBank/DDBJ databases">
        <authorList>
            <consortium name="Pathogen Informatics"/>
            <person name="Doyle S."/>
        </authorList>
    </citation>
    <scope>NUCLEOTIDE SEQUENCE [LARGE SCALE GENOMIC DNA]</scope>
    <source>
        <strain evidence="3 4">NCTC11388</strain>
    </source>
</reference>
<dbReference type="SUPFAM" id="SSF56219">
    <property type="entry name" value="DNase I-like"/>
    <property type="match status" value="1"/>
</dbReference>
<dbReference type="InterPro" id="IPR050410">
    <property type="entry name" value="CCR4/nocturin_mRNA_transcr"/>
</dbReference>